<organism evidence="1 2">
    <name type="scientific">Vibrio superstes NBRC 103154</name>
    <dbReference type="NCBI Taxonomy" id="1219062"/>
    <lineage>
        <taxon>Bacteria</taxon>
        <taxon>Pseudomonadati</taxon>
        <taxon>Pseudomonadota</taxon>
        <taxon>Gammaproteobacteria</taxon>
        <taxon>Vibrionales</taxon>
        <taxon>Vibrionaceae</taxon>
        <taxon>Vibrio</taxon>
    </lineage>
</organism>
<proteinExistence type="predicted"/>
<keyword evidence="2" id="KW-1185">Reference proteome</keyword>
<evidence type="ECO:0000313" key="1">
    <source>
        <dbReference type="EMBL" id="GEM78740.1"/>
    </source>
</evidence>
<protein>
    <submittedName>
        <fullName evidence="1">Uncharacterized protein</fullName>
    </submittedName>
</protein>
<dbReference type="Proteomes" id="UP000321113">
    <property type="component" value="Unassembled WGS sequence"/>
</dbReference>
<dbReference type="Pfam" id="PF13481">
    <property type="entry name" value="AAA_25"/>
    <property type="match status" value="1"/>
</dbReference>
<dbReference type="EMBL" id="BJXK01000003">
    <property type="protein sequence ID" value="GEM78740.1"/>
    <property type="molecule type" value="Genomic_DNA"/>
</dbReference>
<gene>
    <name evidence="1" type="ORF">VSU01S_09850</name>
</gene>
<dbReference type="AlphaFoldDB" id="A0A511QN43"/>
<sequence length="348" mass="38308">MKNEQSNTPAEHGNLLFSRGSDGFDIKQNWLTTDFIPSDSFGVMYGKSSSLKTFLALEMSCSIATGTDWNGKKVDAGIVIYIAGEGERGVSRRVKAWELANNSVARNLYVLGRKKEVSQANVQDEIIASIQDIEAQSGLKAKLIVLDTVARHFTGNENCPSAMGDFIQGCDRIRHITQTTILCIHHTGKDASKGARGSGALLGACDFEFLINRSSKTLKATLINTKQKDCEEAPTLELEYDIIDLGITCESNNPVTSLARTKKMKLKTEGEQLLLDPIVKALKTDFEGSSTRDDIRHKIYSKEVVDSWTNSNTKDFYRQFEKLETAGIVLATLKGKRRSMADVIALAA</sequence>
<dbReference type="Gene3D" id="3.40.50.300">
    <property type="entry name" value="P-loop containing nucleotide triphosphate hydrolases"/>
    <property type="match status" value="1"/>
</dbReference>
<accession>A0A511QN43</accession>
<dbReference type="InterPro" id="IPR027417">
    <property type="entry name" value="P-loop_NTPase"/>
</dbReference>
<comment type="caution">
    <text evidence="1">The sequence shown here is derived from an EMBL/GenBank/DDBJ whole genome shotgun (WGS) entry which is preliminary data.</text>
</comment>
<name>A0A511QN43_9VIBR</name>
<dbReference type="SUPFAM" id="SSF52540">
    <property type="entry name" value="P-loop containing nucleoside triphosphate hydrolases"/>
    <property type="match status" value="1"/>
</dbReference>
<reference evidence="1 2" key="1">
    <citation type="submission" date="2019-07" db="EMBL/GenBank/DDBJ databases">
        <title>Whole genome shotgun sequence of Vibrio superstes NBRC 103154.</title>
        <authorList>
            <person name="Hosoyama A."/>
            <person name="Uohara A."/>
            <person name="Ohji S."/>
            <person name="Ichikawa N."/>
        </authorList>
    </citation>
    <scope>NUCLEOTIDE SEQUENCE [LARGE SCALE GENOMIC DNA]</scope>
    <source>
        <strain evidence="1 2">NBRC 103154</strain>
    </source>
</reference>
<evidence type="ECO:0000313" key="2">
    <source>
        <dbReference type="Proteomes" id="UP000321113"/>
    </source>
</evidence>
<dbReference type="RefSeq" id="WP_119011162.1">
    <property type="nucleotide sequence ID" value="NZ_BJXK01000003.1"/>
</dbReference>
<dbReference type="OrthoDB" id="784829at2"/>